<name>A0A2N8KBE8_9BURK</name>
<dbReference type="AlphaFoldDB" id="A0A2N8KBE8"/>
<evidence type="ECO:0000313" key="3">
    <source>
        <dbReference type="Proteomes" id="UP000235994"/>
    </source>
</evidence>
<protein>
    <submittedName>
        <fullName evidence="2">Zinc-finger domain-containing protein</fullName>
    </submittedName>
</protein>
<organism evidence="2 3">
    <name type="scientific">Achromobacter pulmonis</name>
    <dbReference type="NCBI Taxonomy" id="1389932"/>
    <lineage>
        <taxon>Bacteria</taxon>
        <taxon>Pseudomonadati</taxon>
        <taxon>Pseudomonadota</taxon>
        <taxon>Betaproteobacteria</taxon>
        <taxon>Burkholderiales</taxon>
        <taxon>Alcaligenaceae</taxon>
        <taxon>Achromobacter</taxon>
    </lineage>
</organism>
<evidence type="ECO:0000259" key="1">
    <source>
        <dbReference type="Pfam" id="PF10276"/>
    </source>
</evidence>
<accession>A0A2N8KBE8</accession>
<keyword evidence="2" id="KW-0479">Metal-binding</keyword>
<dbReference type="EMBL" id="POQS01000008">
    <property type="protein sequence ID" value="PND30790.1"/>
    <property type="molecule type" value="Genomic_DNA"/>
</dbReference>
<keyword evidence="3" id="KW-1185">Reference proteome</keyword>
<dbReference type="GO" id="GO:0008270">
    <property type="term" value="F:zinc ion binding"/>
    <property type="evidence" value="ECO:0007669"/>
    <property type="project" value="UniProtKB-KW"/>
</dbReference>
<reference evidence="2 3" key="1">
    <citation type="submission" date="2018-01" db="EMBL/GenBank/DDBJ databases">
        <title>The draft genome of an aniline degradation strain ANB-1.</title>
        <authorList>
            <person name="Zhang L."/>
            <person name="Jiang J."/>
        </authorList>
    </citation>
    <scope>NUCLEOTIDE SEQUENCE [LARGE SCALE GENOMIC DNA]</scope>
    <source>
        <strain evidence="2 3">ANB-1</strain>
    </source>
</reference>
<dbReference type="Pfam" id="PF10276">
    <property type="entry name" value="zf-CHCC"/>
    <property type="match status" value="1"/>
</dbReference>
<sequence>MTAAAPAAVPHSHEVIEVGAEDLPVFCPGPKAPLWSMHPRVFLDVARTGSASCAYCGAQYRLKPGTVLHGHGH</sequence>
<evidence type="ECO:0000313" key="2">
    <source>
        <dbReference type="EMBL" id="PND30790.1"/>
    </source>
</evidence>
<dbReference type="Proteomes" id="UP000235994">
    <property type="component" value="Unassembled WGS sequence"/>
</dbReference>
<dbReference type="RefSeq" id="WP_102775592.1">
    <property type="nucleotide sequence ID" value="NZ_POQS01000008.1"/>
</dbReference>
<keyword evidence="2" id="KW-0862">Zinc</keyword>
<dbReference type="Gene3D" id="2.60.260.40">
    <property type="entry name" value="q5lls5 like domains"/>
    <property type="match status" value="1"/>
</dbReference>
<dbReference type="InterPro" id="IPR019401">
    <property type="entry name" value="Znf_CHCC"/>
</dbReference>
<comment type="caution">
    <text evidence="2">The sequence shown here is derived from an EMBL/GenBank/DDBJ whole genome shotgun (WGS) entry which is preliminary data.</text>
</comment>
<feature type="domain" description="Zinc finger CHCC-type" evidence="1">
    <location>
        <begin position="25"/>
        <end position="60"/>
    </location>
</feature>
<gene>
    <name evidence="2" type="ORF">C1I89_27745</name>
</gene>
<proteinExistence type="predicted"/>
<keyword evidence="2" id="KW-0863">Zinc-finger</keyword>